<feature type="region of interest" description="Actin-binding" evidence="13">
    <location>
        <begin position="570"/>
        <end position="592"/>
    </location>
</feature>
<dbReference type="STRING" id="5786.F0ZEQ8"/>
<dbReference type="InParanoid" id="F0ZEQ8"/>
<dbReference type="GO" id="GO:0005543">
    <property type="term" value="F:phospholipid binding"/>
    <property type="evidence" value="ECO:0007669"/>
    <property type="project" value="EnsemblProtists"/>
</dbReference>
<dbReference type="GO" id="GO:0000146">
    <property type="term" value="F:microfilament motor activity"/>
    <property type="evidence" value="ECO:0000318"/>
    <property type="project" value="GO_Central"/>
</dbReference>
<dbReference type="RefSeq" id="XP_003285906.1">
    <property type="nucleotide sequence ID" value="XM_003285858.1"/>
</dbReference>
<dbReference type="GO" id="GO:0005524">
    <property type="term" value="F:ATP binding"/>
    <property type="evidence" value="ECO:0007669"/>
    <property type="project" value="UniProtKB-UniRule"/>
</dbReference>
<gene>
    <name evidence="18" type="primary">myoC</name>
    <name evidence="18" type="ORF">DICPUDRAFT_149813</name>
</gene>
<evidence type="ECO:0000256" key="13">
    <source>
        <dbReference type="PROSITE-ProRule" id="PRU00782"/>
    </source>
</evidence>
<protein>
    <submittedName>
        <fullName evidence="18">Myosin IC</fullName>
    </submittedName>
</protein>
<reference evidence="19" key="1">
    <citation type="journal article" date="2011" name="Genome Biol.">
        <title>Comparative genomics of the social amoebae Dictyostelium discoideum and Dictyostelium purpureum.</title>
        <authorList>
            <consortium name="US DOE Joint Genome Institute (JGI-PGF)"/>
            <person name="Sucgang R."/>
            <person name="Kuo A."/>
            <person name="Tian X."/>
            <person name="Salerno W."/>
            <person name="Parikh A."/>
            <person name="Feasley C.L."/>
            <person name="Dalin E."/>
            <person name="Tu H."/>
            <person name="Huang E."/>
            <person name="Barry K."/>
            <person name="Lindquist E."/>
            <person name="Shapiro H."/>
            <person name="Bruce D."/>
            <person name="Schmutz J."/>
            <person name="Salamov A."/>
            <person name="Fey P."/>
            <person name="Gaudet P."/>
            <person name="Anjard C."/>
            <person name="Babu M.M."/>
            <person name="Basu S."/>
            <person name="Bushmanova Y."/>
            <person name="van der Wel H."/>
            <person name="Katoh-Kurasawa M."/>
            <person name="Dinh C."/>
            <person name="Coutinho P.M."/>
            <person name="Saito T."/>
            <person name="Elias M."/>
            <person name="Schaap P."/>
            <person name="Kay R.R."/>
            <person name="Henrissat B."/>
            <person name="Eichinger L."/>
            <person name="Rivero F."/>
            <person name="Putnam N.H."/>
            <person name="West C.M."/>
            <person name="Loomis W.F."/>
            <person name="Chisholm R.L."/>
            <person name="Shaulsky G."/>
            <person name="Strassmann J.E."/>
            <person name="Queller D.C."/>
            <person name="Kuspa A."/>
            <person name="Grigoriev I.V."/>
        </authorList>
    </citation>
    <scope>NUCLEOTIDE SEQUENCE [LARGE SCALE GENOMIC DNA]</scope>
    <source>
        <strain evidence="19">QSDP1</strain>
    </source>
</reference>
<dbReference type="GO" id="GO:0070687">
    <property type="term" value="C:macropinocytic cup cytoskeleton"/>
    <property type="evidence" value="ECO:0007669"/>
    <property type="project" value="EnsemblProtists"/>
</dbReference>
<dbReference type="PROSITE" id="PS50002">
    <property type="entry name" value="SH3"/>
    <property type="match status" value="1"/>
</dbReference>
<evidence type="ECO:0000259" key="15">
    <source>
        <dbReference type="PROSITE" id="PS50002"/>
    </source>
</evidence>
<dbReference type="GO" id="GO:0031143">
    <property type="term" value="C:pseudopodium"/>
    <property type="evidence" value="ECO:0007669"/>
    <property type="project" value="UniProtKB-SubCell"/>
</dbReference>
<dbReference type="Pfam" id="PF06017">
    <property type="entry name" value="Myosin_TH1"/>
    <property type="match status" value="1"/>
</dbReference>
<feature type="domain" description="Myosin motor" evidence="16">
    <location>
        <begin position="15"/>
        <end position="697"/>
    </location>
</feature>
<comment type="subcellular location">
    <subcellularLocation>
        <location evidence="11">Cell projection</location>
        <location evidence="11">Pseudopodium</location>
    </subcellularLocation>
    <subcellularLocation>
        <location evidence="1">Cytoplasm</location>
        <location evidence="1">Cell cortex</location>
    </subcellularLocation>
</comment>
<dbReference type="GO" id="GO:0043327">
    <property type="term" value="P:chemotaxis to cAMP"/>
    <property type="evidence" value="ECO:0007669"/>
    <property type="project" value="UniProtKB-ARBA"/>
</dbReference>
<dbReference type="InterPro" id="IPR001609">
    <property type="entry name" value="Myosin_head_motor_dom-like"/>
</dbReference>
<dbReference type="GO" id="GO:0031152">
    <property type="term" value="P:aggregation involved in sorocarp development"/>
    <property type="evidence" value="ECO:0007669"/>
    <property type="project" value="UniProtKB-ARBA"/>
</dbReference>
<evidence type="ECO:0000259" key="17">
    <source>
        <dbReference type="PROSITE" id="PS51757"/>
    </source>
</evidence>
<evidence type="ECO:0000256" key="2">
    <source>
        <dbReference type="ARBA" id="ARBA00008314"/>
    </source>
</evidence>
<evidence type="ECO:0000259" key="16">
    <source>
        <dbReference type="PROSITE" id="PS51456"/>
    </source>
</evidence>
<dbReference type="FunFam" id="1.10.10.820:FF:000001">
    <property type="entry name" value="Myosin heavy chain"/>
    <property type="match status" value="1"/>
</dbReference>
<evidence type="ECO:0000256" key="4">
    <source>
        <dbReference type="ARBA" id="ARBA00022443"/>
    </source>
</evidence>
<dbReference type="AlphaFoldDB" id="F0ZEQ8"/>
<evidence type="ECO:0000256" key="3">
    <source>
        <dbReference type="ARBA" id="ARBA00011190"/>
    </source>
</evidence>
<dbReference type="EMBL" id="GL870996">
    <property type="protein sequence ID" value="EGC37580.1"/>
    <property type="molecule type" value="Genomic_DNA"/>
</dbReference>
<dbReference type="FunFam" id="1.20.58.530:FF:000007">
    <property type="entry name" value="Myosin IE"/>
    <property type="match status" value="1"/>
</dbReference>
<comment type="subunit">
    <text evidence="3">Myosin I heavy chain is single-headed. Dimer of a heavy and a light chain. Inability to self-assemble into filaments.</text>
</comment>
<dbReference type="OrthoDB" id="6108017at2759"/>
<dbReference type="PRINTS" id="PR00193">
    <property type="entry name" value="MYOSINHEAVY"/>
</dbReference>
<dbReference type="eggNOG" id="KOG0162">
    <property type="taxonomic scope" value="Eukaryota"/>
</dbReference>
<dbReference type="GO" id="GO:0007052">
    <property type="term" value="P:mitotic spindle organization"/>
    <property type="evidence" value="ECO:0007669"/>
    <property type="project" value="EnsemblProtists"/>
</dbReference>
<dbReference type="InterPro" id="IPR036028">
    <property type="entry name" value="SH3-like_dom_sf"/>
</dbReference>
<dbReference type="Gene3D" id="1.20.58.530">
    <property type="match status" value="1"/>
</dbReference>
<dbReference type="Gene3D" id="1.20.120.720">
    <property type="entry name" value="Myosin VI head, motor domain, U50 subdomain"/>
    <property type="match status" value="1"/>
</dbReference>
<evidence type="ECO:0000256" key="11">
    <source>
        <dbReference type="ARBA" id="ARBA00037818"/>
    </source>
</evidence>
<proteinExistence type="inferred from homology"/>
<dbReference type="Pfam" id="PF00063">
    <property type="entry name" value="Myosin_head"/>
    <property type="match status" value="1"/>
</dbReference>
<dbReference type="GeneID" id="10499541"/>
<evidence type="ECO:0000256" key="6">
    <source>
        <dbReference type="ARBA" id="ARBA00022741"/>
    </source>
</evidence>
<dbReference type="InterPro" id="IPR010926">
    <property type="entry name" value="Myosin_TH1"/>
</dbReference>
<dbReference type="PROSITE" id="PS51757">
    <property type="entry name" value="TH1"/>
    <property type="match status" value="1"/>
</dbReference>
<accession>F0ZEQ8</accession>
<dbReference type="GO" id="GO:0031270">
    <property type="term" value="P:pseudopodium retraction"/>
    <property type="evidence" value="ECO:0007669"/>
    <property type="project" value="UniProtKB-ARBA"/>
</dbReference>
<dbReference type="GO" id="GO:0006909">
    <property type="term" value="P:phagocytosis"/>
    <property type="evidence" value="ECO:0007669"/>
    <property type="project" value="EnsemblProtists"/>
</dbReference>
<feature type="region of interest" description="Disordered" evidence="14">
    <location>
        <begin position="1107"/>
        <end position="1133"/>
    </location>
</feature>
<feature type="region of interest" description="Disordered" evidence="14">
    <location>
        <begin position="993"/>
        <end position="1072"/>
    </location>
</feature>
<dbReference type="SMART" id="SM00326">
    <property type="entry name" value="SH3"/>
    <property type="match status" value="1"/>
</dbReference>
<keyword evidence="4 12" id="KW-0728">SH3 domain</keyword>
<dbReference type="FunFam" id="1.20.120.720:FF:000015">
    <property type="entry name" value="Myosin I"/>
    <property type="match status" value="1"/>
</dbReference>
<keyword evidence="10 13" id="KW-0009">Actin-binding</keyword>
<dbReference type="GO" id="GO:0005737">
    <property type="term" value="C:cytoplasm"/>
    <property type="evidence" value="ECO:0000318"/>
    <property type="project" value="GO_Central"/>
</dbReference>
<dbReference type="GO" id="GO:0006907">
    <property type="term" value="P:pinocytosis"/>
    <property type="evidence" value="ECO:0007669"/>
    <property type="project" value="EnsemblProtists"/>
</dbReference>
<dbReference type="InterPro" id="IPR027417">
    <property type="entry name" value="P-loop_NTPase"/>
</dbReference>
<dbReference type="GO" id="GO:0051015">
    <property type="term" value="F:actin filament binding"/>
    <property type="evidence" value="ECO:0000318"/>
    <property type="project" value="GO_Central"/>
</dbReference>
<keyword evidence="8 13" id="KW-0518">Myosin</keyword>
<dbReference type="FunCoup" id="F0ZEQ8">
    <property type="interactions" value="12"/>
</dbReference>
<dbReference type="GO" id="GO:0008017">
    <property type="term" value="F:microtubule binding"/>
    <property type="evidence" value="ECO:0007669"/>
    <property type="project" value="EnsemblProtists"/>
</dbReference>
<dbReference type="Proteomes" id="UP000001064">
    <property type="component" value="Unassembled WGS sequence"/>
</dbReference>
<comment type="similarity">
    <text evidence="2 13">Belongs to the TRAFAC class myosin-kinesin ATPase superfamily. Myosin family.</text>
</comment>
<dbReference type="GO" id="GO:1990498">
    <property type="term" value="C:mitotic spindle microtubule"/>
    <property type="evidence" value="ECO:0007669"/>
    <property type="project" value="EnsemblProtists"/>
</dbReference>
<dbReference type="GO" id="GO:0005886">
    <property type="term" value="C:plasma membrane"/>
    <property type="evidence" value="ECO:0000318"/>
    <property type="project" value="GO_Central"/>
</dbReference>
<keyword evidence="7 13" id="KW-0067">ATP-binding</keyword>
<evidence type="ECO:0000313" key="19">
    <source>
        <dbReference type="Proteomes" id="UP000001064"/>
    </source>
</evidence>
<dbReference type="InterPro" id="IPR036961">
    <property type="entry name" value="Kinesin_motor_dom_sf"/>
</dbReference>
<organism evidence="18 19">
    <name type="scientific">Dictyostelium purpureum</name>
    <name type="common">Slime mold</name>
    <dbReference type="NCBI Taxonomy" id="5786"/>
    <lineage>
        <taxon>Eukaryota</taxon>
        <taxon>Amoebozoa</taxon>
        <taxon>Evosea</taxon>
        <taxon>Eumycetozoa</taxon>
        <taxon>Dictyostelia</taxon>
        <taxon>Dictyosteliales</taxon>
        <taxon>Dictyosteliaceae</taxon>
        <taxon>Dictyostelium</taxon>
    </lineage>
</organism>
<dbReference type="Gene3D" id="6.20.240.20">
    <property type="match status" value="1"/>
</dbReference>
<evidence type="ECO:0000256" key="5">
    <source>
        <dbReference type="ARBA" id="ARBA00022500"/>
    </source>
</evidence>
<dbReference type="GO" id="GO:0061851">
    <property type="term" value="C:leading edge of lamellipodium"/>
    <property type="evidence" value="ECO:0007669"/>
    <property type="project" value="UniProtKB-ARBA"/>
</dbReference>
<dbReference type="PRINTS" id="PR00452">
    <property type="entry name" value="SH3DOMAIN"/>
</dbReference>
<dbReference type="GO" id="GO:0097203">
    <property type="term" value="C:phagocytic cup lip"/>
    <property type="evidence" value="ECO:0007669"/>
    <property type="project" value="EnsemblProtists"/>
</dbReference>
<dbReference type="PANTHER" id="PTHR13140:SF837">
    <property type="entry name" value="MYOSIN-3-RELATED"/>
    <property type="match status" value="1"/>
</dbReference>
<feature type="compositionally biased region" description="Low complexity" evidence="14">
    <location>
        <begin position="1051"/>
        <end position="1061"/>
    </location>
</feature>
<keyword evidence="6 13" id="KW-0547">Nucleotide-binding</keyword>
<keyword evidence="19" id="KW-1185">Reference proteome</keyword>
<dbReference type="Pfam" id="PF00018">
    <property type="entry name" value="SH3_1"/>
    <property type="match status" value="1"/>
</dbReference>
<dbReference type="InterPro" id="IPR001452">
    <property type="entry name" value="SH3_domain"/>
</dbReference>
<dbReference type="GO" id="GO:0006897">
    <property type="term" value="P:endocytosis"/>
    <property type="evidence" value="ECO:0000318"/>
    <property type="project" value="GO_Central"/>
</dbReference>
<dbReference type="Gene3D" id="1.10.10.820">
    <property type="match status" value="1"/>
</dbReference>
<dbReference type="GO" id="GO:0045160">
    <property type="term" value="C:myosin I complex"/>
    <property type="evidence" value="ECO:0007669"/>
    <property type="project" value="UniProtKB-ARBA"/>
</dbReference>
<dbReference type="GO" id="GO:0005829">
    <property type="term" value="C:cytosol"/>
    <property type="evidence" value="ECO:0007669"/>
    <property type="project" value="EnsemblProtists"/>
</dbReference>
<dbReference type="GO" id="GO:0032027">
    <property type="term" value="F:myosin light chain binding"/>
    <property type="evidence" value="ECO:0007669"/>
    <property type="project" value="EnsemblProtists"/>
</dbReference>
<dbReference type="SMART" id="SM00242">
    <property type="entry name" value="MYSc"/>
    <property type="match status" value="1"/>
</dbReference>
<keyword evidence="9 13" id="KW-0505">Motor protein</keyword>
<evidence type="ECO:0000256" key="9">
    <source>
        <dbReference type="ARBA" id="ARBA00023175"/>
    </source>
</evidence>
<dbReference type="SUPFAM" id="SSF50044">
    <property type="entry name" value="SH3-domain"/>
    <property type="match status" value="1"/>
</dbReference>
<dbReference type="GO" id="GO:0051666">
    <property type="term" value="P:actin cortical patch localization"/>
    <property type="evidence" value="ECO:0000318"/>
    <property type="project" value="GO_Central"/>
</dbReference>
<feature type="binding site" evidence="13">
    <location>
        <begin position="108"/>
        <end position="115"/>
    </location>
    <ligand>
        <name>ATP</name>
        <dbReference type="ChEBI" id="CHEBI:30616"/>
    </ligand>
</feature>
<dbReference type="CDD" id="cd01378">
    <property type="entry name" value="MYSc_Myo1"/>
    <property type="match status" value="1"/>
</dbReference>
<evidence type="ECO:0000313" key="18">
    <source>
        <dbReference type="EMBL" id="EGC37580.1"/>
    </source>
</evidence>
<evidence type="ECO:0000256" key="10">
    <source>
        <dbReference type="ARBA" id="ARBA00023203"/>
    </source>
</evidence>
<dbReference type="GO" id="GO:0005911">
    <property type="term" value="C:cell-cell junction"/>
    <property type="evidence" value="ECO:0007669"/>
    <property type="project" value="UniProtKB-ARBA"/>
</dbReference>
<dbReference type="VEuPathDB" id="AmoebaDB:DICPUDRAFT_149813"/>
<dbReference type="GO" id="GO:0015629">
    <property type="term" value="C:actin cytoskeleton"/>
    <property type="evidence" value="ECO:0000318"/>
    <property type="project" value="GO_Central"/>
</dbReference>
<dbReference type="GO" id="GO:0046847">
    <property type="term" value="P:filopodium assembly"/>
    <property type="evidence" value="ECO:0007669"/>
    <property type="project" value="EnsemblProtists"/>
</dbReference>
<evidence type="ECO:0000256" key="1">
    <source>
        <dbReference type="ARBA" id="ARBA00004544"/>
    </source>
</evidence>
<dbReference type="Gene3D" id="2.30.30.40">
    <property type="entry name" value="SH3 Domains"/>
    <property type="match status" value="1"/>
</dbReference>
<dbReference type="GO" id="GO:0030175">
    <property type="term" value="C:filopodium"/>
    <property type="evidence" value="ECO:0007669"/>
    <property type="project" value="UniProtKB-ARBA"/>
</dbReference>
<dbReference type="SUPFAM" id="SSF52540">
    <property type="entry name" value="P-loop containing nucleoside triphosphate hydrolases"/>
    <property type="match status" value="1"/>
</dbReference>
<dbReference type="KEGG" id="dpp:DICPUDRAFT_149813"/>
<dbReference type="InterPro" id="IPR036072">
    <property type="entry name" value="MYSc_Myo1"/>
</dbReference>
<evidence type="ECO:0000256" key="12">
    <source>
        <dbReference type="PROSITE-ProRule" id="PRU00192"/>
    </source>
</evidence>
<name>F0ZEQ8_DICPU</name>
<dbReference type="GO" id="GO:0062201">
    <property type="term" value="C:actin wave"/>
    <property type="evidence" value="ECO:0007669"/>
    <property type="project" value="EnsemblProtists"/>
</dbReference>
<dbReference type="GO" id="GO:0007015">
    <property type="term" value="P:actin filament organization"/>
    <property type="evidence" value="ECO:0000318"/>
    <property type="project" value="GO_Central"/>
</dbReference>
<evidence type="ECO:0000256" key="8">
    <source>
        <dbReference type="ARBA" id="ARBA00023123"/>
    </source>
</evidence>
<dbReference type="OMA" id="KPMPTPG"/>
<dbReference type="GO" id="GO:0005902">
    <property type="term" value="C:microvillus"/>
    <property type="evidence" value="ECO:0000318"/>
    <property type="project" value="GO_Central"/>
</dbReference>
<dbReference type="PROSITE" id="PS51456">
    <property type="entry name" value="MYOSIN_MOTOR"/>
    <property type="match status" value="1"/>
</dbReference>
<evidence type="ECO:0000256" key="7">
    <source>
        <dbReference type="ARBA" id="ARBA00022840"/>
    </source>
</evidence>
<dbReference type="FunFam" id="2.30.30.40:FF:000072">
    <property type="entry name" value="Unconventional Myosin IB"/>
    <property type="match status" value="1"/>
</dbReference>
<dbReference type="FunFam" id="3.40.850.10:FF:000101">
    <property type="entry name" value="Slow myosin heavy chain 2"/>
    <property type="match status" value="1"/>
</dbReference>
<dbReference type="PANTHER" id="PTHR13140">
    <property type="entry name" value="MYOSIN"/>
    <property type="match status" value="1"/>
</dbReference>
<evidence type="ECO:0000256" key="14">
    <source>
        <dbReference type="SAM" id="MobiDB-lite"/>
    </source>
</evidence>
<keyword evidence="5" id="KW-0145">Chemotaxis</keyword>
<dbReference type="GO" id="GO:0048870">
    <property type="term" value="P:cell motility"/>
    <property type="evidence" value="ECO:0007669"/>
    <property type="project" value="EnsemblProtists"/>
</dbReference>
<feature type="domain" description="TH1" evidence="17">
    <location>
        <begin position="773"/>
        <end position="956"/>
    </location>
</feature>
<feature type="compositionally biased region" description="Low complexity" evidence="14">
    <location>
        <begin position="1107"/>
        <end position="1122"/>
    </location>
</feature>
<dbReference type="Gene3D" id="3.40.850.10">
    <property type="entry name" value="Kinesin motor domain"/>
    <property type="match status" value="1"/>
</dbReference>
<feature type="domain" description="SH3" evidence="15">
    <location>
        <begin position="1135"/>
        <end position="1195"/>
    </location>
</feature>
<sequence>MAQQKAEWGNQMKNEGLDDMTLLSKVTNDQILENLKKRFEKDIIYTNIGDVLISVNPFKQIPIYGDDVLNQYIGKSRIELAPHIYAVAEQTYRSMINEKENQCVIISGESGAGKTEAAKKIMHYIAQVSGEQGGVSNQKVEHVKSIILETNPLLEAFGNAKTLRNNNSSRFGKYFEIQFNQKNEPEGGKITNYLLEKSRVVYQLNGERNFHIFYQFCRGATPQEQQEFGVYGPENFAYLTKGNTLDIDDVDDVEEFGLTRNAMNVIGITAQEQKHIFRLLAAILWIGNVEFKEQAGDKVTVADQSVLDFVAQLLEVPSHFLKTSLEFRQMETKHGNQRGTQYNVPLNKTQAISGRDALAKAIYDRLFNWLVERINQAMENPNRGLIIGVLDIYGFEVFDRNGFEQFCINYVNEKLQQIFIEFTLKNEQEEYVREGIKWEPIPYFDNKIVCDLIEGKNPPGIFSILDDVCRAVHSQTDGADQSLLQRIAVCKSNAHFDTRGNAFCIKHYAGDVIYEGPGMIEKNKDTLLKDHLEILQMSANGFLTALFPDVIDSDSKKLPSTAGFKIKSQAAELVSTLTKSTPHYVRCLKSTDTKKPNVFEGARVLHQIKYLGLLDNIKVRRAGFAYRTFFQKFIDRYYLLSDKTCYAGNMIWKGDPLSGCRAILASQNVDSTQYQIGKSKIFIRYPEMLFTLEETRERYWHDMASRIKNAYRTYKSFQYECANRIKHAFRNYKLYRQRCAQTIQGYFRAWKQASPFFDLRMQTEQTFNGRKERNRFSMISVRKYFGDYLDVRSQTYFLDAMAEGRNEEVIFSFKSQVVVHPLLSANKLSPRFLIVTKQAIYLIKLKQKKNLATYLLDRRIPLAEVTSFSLSNLVDNMIMIHTSTQFDVALTCELKTELVALINKAKGQQLPCNFANSVQYFKKKGSNNTITFVKDEMHKEIFFKKNQVHIASGLPASSTINKVRKNPSINGGSSIKPVAKPVAQPLNIKPVAKQMPAKPMPSKPVAKQLPAPGAPMPSKPVAKQLPTPGAPMPSKPVAKQLPTPGGAPVSKPAGAPMMKPMMKPPGGAPMSKPAGAPMMKPAGGAPMAKPAGAPMSKPAGAPMMKPPGGAAPMAKPAGAPMMKPQPAPMKKPAAPSAEQYVALYDYDKMQGDELSFKENDIIQLIKKVDQDWWMGTLVSTGASGMFPSNYVELKR</sequence>